<protein>
    <submittedName>
        <fullName evidence="2">Uncharacterized protein</fullName>
    </submittedName>
</protein>
<dbReference type="AntiFam" id="ANF00006">
    <property type="entry name" value="Translation of CRISPR region"/>
</dbReference>
<sequence>MIPGPSPLARGAHLIRRLDGGSEGTIPARAGSTSLEMRASQKQWDHPRSRGEHPTQVALVVLNGGPSPLARGAHAAVVAVAAALGTIPARAGSTSGRVRRMSVSWDHPRSRGENHREG</sequence>
<dbReference type="Proteomes" id="UP000035083">
    <property type="component" value="Unassembled WGS sequence"/>
</dbReference>
<dbReference type="AlphaFoldDB" id="L7LM32"/>
<accession>L7LM32</accession>
<proteinExistence type="predicted"/>
<reference evidence="2 3" key="1">
    <citation type="submission" date="2012-12" db="EMBL/GenBank/DDBJ databases">
        <title>Whole genome shotgun sequence of Gordonia sihwensis NBRC 108236.</title>
        <authorList>
            <person name="Yoshida I."/>
            <person name="Hosoyama A."/>
            <person name="Tsuchikane K."/>
            <person name="Ando Y."/>
            <person name="Baba S."/>
            <person name="Ohji S."/>
            <person name="Hamada M."/>
            <person name="Tamura T."/>
            <person name="Yamazoe A."/>
            <person name="Yamazaki S."/>
            <person name="Fujita N."/>
        </authorList>
    </citation>
    <scope>NUCLEOTIDE SEQUENCE [LARGE SCALE GENOMIC DNA]</scope>
    <source>
        <strain evidence="2 3">NBRC 108236</strain>
    </source>
</reference>
<feature type="region of interest" description="Disordered" evidence="1">
    <location>
        <begin position="92"/>
        <end position="118"/>
    </location>
</feature>
<feature type="region of interest" description="Disordered" evidence="1">
    <location>
        <begin position="15"/>
        <end position="52"/>
    </location>
</feature>
<name>L7LM32_9ACTN</name>
<dbReference type="AntiFam" id="ANF00057">
    <property type="entry name" value="Translation of E. coli type CRISPR repeat"/>
</dbReference>
<feature type="compositionally biased region" description="Basic and acidic residues" evidence="1">
    <location>
        <begin position="43"/>
        <end position="52"/>
    </location>
</feature>
<dbReference type="EMBL" id="BANU01000021">
    <property type="protein sequence ID" value="GAC61801.1"/>
    <property type="molecule type" value="Genomic_DNA"/>
</dbReference>
<feature type="compositionally biased region" description="Basic and acidic residues" evidence="1">
    <location>
        <begin position="106"/>
        <end position="118"/>
    </location>
</feature>
<evidence type="ECO:0000313" key="2">
    <source>
        <dbReference type="EMBL" id="GAC61801.1"/>
    </source>
</evidence>
<evidence type="ECO:0000256" key="1">
    <source>
        <dbReference type="SAM" id="MobiDB-lite"/>
    </source>
</evidence>
<keyword evidence="3" id="KW-1185">Reference proteome</keyword>
<gene>
    <name evidence="2" type="ORF">GSI01S_21_00490</name>
</gene>
<organism evidence="2 3">
    <name type="scientific">Gordonia sihwensis NBRC 108236</name>
    <dbReference type="NCBI Taxonomy" id="1223544"/>
    <lineage>
        <taxon>Bacteria</taxon>
        <taxon>Bacillati</taxon>
        <taxon>Actinomycetota</taxon>
        <taxon>Actinomycetes</taxon>
        <taxon>Mycobacteriales</taxon>
        <taxon>Gordoniaceae</taxon>
        <taxon>Gordonia</taxon>
    </lineage>
</organism>
<comment type="caution">
    <text evidence="2">The sequence shown here is derived from an EMBL/GenBank/DDBJ whole genome shotgun (WGS) entry which is preliminary data.</text>
</comment>
<evidence type="ECO:0000313" key="3">
    <source>
        <dbReference type="Proteomes" id="UP000035083"/>
    </source>
</evidence>